<dbReference type="InterPro" id="IPR001783">
    <property type="entry name" value="Lumazine-bd"/>
</dbReference>
<dbReference type="PANTHER" id="PTHR21098:SF0">
    <property type="entry name" value="RIBOFLAVIN SYNTHASE"/>
    <property type="match status" value="1"/>
</dbReference>
<proteinExistence type="predicted"/>
<dbReference type="EMBL" id="JAHDTB010000001">
    <property type="protein sequence ID" value="MBW8286487.1"/>
    <property type="molecule type" value="Genomic_DNA"/>
</dbReference>
<dbReference type="RefSeq" id="WP_043579608.1">
    <property type="nucleotide sequence ID" value="NZ_CP142381.1"/>
</dbReference>
<dbReference type="InterPro" id="IPR023366">
    <property type="entry name" value="ATP_synth_asu-like_sf"/>
</dbReference>
<dbReference type="PIRSF" id="PIRSF000498">
    <property type="entry name" value="Riboflavin_syn_A"/>
    <property type="match status" value="1"/>
</dbReference>
<name>A0ABS7F8W3_9NEIS</name>
<accession>A0ABS7F8W3</accession>
<dbReference type="NCBIfam" id="NF009566">
    <property type="entry name" value="PRK13020.1"/>
    <property type="match status" value="1"/>
</dbReference>
<keyword evidence="1" id="KW-0677">Repeat</keyword>
<gene>
    <name evidence="4" type="ORF">KIF53_02405</name>
</gene>
<feature type="domain" description="Lumazine-binding" evidence="3">
    <location>
        <begin position="1"/>
        <end position="98"/>
    </location>
</feature>
<feature type="repeat" description="Lumazine-binding" evidence="2">
    <location>
        <begin position="99"/>
        <end position="197"/>
    </location>
</feature>
<evidence type="ECO:0000313" key="5">
    <source>
        <dbReference type="Proteomes" id="UP000711178"/>
    </source>
</evidence>
<dbReference type="GeneID" id="89687829"/>
<keyword evidence="5" id="KW-1185">Reference proteome</keyword>
<comment type="caution">
    <text evidence="4">The sequence shown here is derived from an EMBL/GenBank/DDBJ whole genome shotgun (WGS) entry which is preliminary data.</text>
</comment>
<dbReference type="InterPro" id="IPR017938">
    <property type="entry name" value="Riboflavin_synthase-like_b-brl"/>
</dbReference>
<feature type="domain" description="Lumazine-binding" evidence="3">
    <location>
        <begin position="99"/>
        <end position="197"/>
    </location>
</feature>
<dbReference type="Gene3D" id="2.40.30.20">
    <property type="match status" value="2"/>
</dbReference>
<reference evidence="4 5" key="1">
    <citation type="submission" date="2021-05" db="EMBL/GenBank/DDBJ databases">
        <title>Draft Whole Genome Sequencing Of Biosensor Chromobacterium violaceum Strain CV026 Reveals A Regulatory RNA In Chromobacterium violaceum Phenotype Regulatory Network.</title>
        <authorList>
            <person name="Hong K.W."/>
            <person name="Chan K.G."/>
            <person name="Chang C.-Y."/>
        </authorList>
    </citation>
    <scope>NUCLEOTIDE SEQUENCE [LARGE SCALE GENOMIC DNA]</scope>
    <source>
        <strain evidence="4 5">ATCC 31532</strain>
    </source>
</reference>
<evidence type="ECO:0000256" key="2">
    <source>
        <dbReference type="PROSITE-ProRule" id="PRU00524"/>
    </source>
</evidence>
<evidence type="ECO:0000256" key="1">
    <source>
        <dbReference type="ARBA" id="ARBA00022737"/>
    </source>
</evidence>
<dbReference type="InterPro" id="IPR026017">
    <property type="entry name" value="Lumazine-bd_dom"/>
</dbReference>
<dbReference type="Proteomes" id="UP000711178">
    <property type="component" value="Unassembled WGS sequence"/>
</dbReference>
<dbReference type="PROSITE" id="PS51177">
    <property type="entry name" value="LUMAZINE_BIND"/>
    <property type="match status" value="2"/>
</dbReference>
<evidence type="ECO:0000313" key="4">
    <source>
        <dbReference type="EMBL" id="MBW8286487.1"/>
    </source>
</evidence>
<organism evidence="4 5">
    <name type="scientific">Chromobacterium subtsugae</name>
    <dbReference type="NCBI Taxonomy" id="251747"/>
    <lineage>
        <taxon>Bacteria</taxon>
        <taxon>Pseudomonadati</taxon>
        <taxon>Pseudomonadota</taxon>
        <taxon>Betaproteobacteria</taxon>
        <taxon>Neisseriales</taxon>
        <taxon>Chromobacteriaceae</taxon>
        <taxon>Chromobacterium</taxon>
    </lineage>
</organism>
<feature type="repeat" description="Lumazine-binding" evidence="2">
    <location>
        <begin position="1"/>
        <end position="98"/>
    </location>
</feature>
<dbReference type="CDD" id="cd00402">
    <property type="entry name" value="Riboflavin_synthase_like"/>
    <property type="match status" value="1"/>
</dbReference>
<dbReference type="SUPFAM" id="SSF63380">
    <property type="entry name" value="Riboflavin synthase domain-like"/>
    <property type="match status" value="2"/>
</dbReference>
<dbReference type="PANTHER" id="PTHR21098">
    <property type="entry name" value="RIBOFLAVIN SYNTHASE ALPHA CHAIN"/>
    <property type="match status" value="1"/>
</dbReference>
<evidence type="ECO:0000259" key="3">
    <source>
        <dbReference type="PROSITE" id="PS51177"/>
    </source>
</evidence>
<sequence>MFSGITQAIARVIAVQDGDGSRRLTLAFPPGFCDGLRQGASVAVNGACLTVAAPPQADNTEFDLILPTLVTSTLARCQAGDAVNAERALADGAENSGHALSGHVDYQATIAEREACGDNLRLRLSVPPGALRYLFAKGYAALDGVSLTIADIDKREGWFEVWLIPETRQATTLGGKQAGDRINLEIERQTQVLVDTMREALEDKFAALAPLLAARLDDLAPALLPAARSQPALAAR</sequence>
<dbReference type="NCBIfam" id="NF006767">
    <property type="entry name" value="PRK09289.1"/>
    <property type="match status" value="1"/>
</dbReference>
<protein>
    <submittedName>
        <fullName evidence="4">Riboflavin synthase subunit alpha</fullName>
    </submittedName>
</protein>
<dbReference type="Pfam" id="PF00677">
    <property type="entry name" value="Lum_binding"/>
    <property type="match status" value="2"/>
</dbReference>